<evidence type="ECO:0000313" key="3">
    <source>
        <dbReference type="Proteomes" id="UP001066276"/>
    </source>
</evidence>
<evidence type="ECO:0000313" key="2">
    <source>
        <dbReference type="EMBL" id="KAJ1098782.1"/>
    </source>
</evidence>
<reference evidence="2" key="1">
    <citation type="journal article" date="2022" name="bioRxiv">
        <title>Sequencing and chromosome-scale assembly of the giantPleurodeles waltlgenome.</title>
        <authorList>
            <person name="Brown T."/>
            <person name="Elewa A."/>
            <person name="Iarovenko S."/>
            <person name="Subramanian E."/>
            <person name="Araus A.J."/>
            <person name="Petzold A."/>
            <person name="Susuki M."/>
            <person name="Suzuki K.-i.T."/>
            <person name="Hayashi T."/>
            <person name="Toyoda A."/>
            <person name="Oliveira C."/>
            <person name="Osipova E."/>
            <person name="Leigh N.D."/>
            <person name="Simon A."/>
            <person name="Yun M.H."/>
        </authorList>
    </citation>
    <scope>NUCLEOTIDE SEQUENCE</scope>
    <source>
        <strain evidence="2">20211129_DDA</strain>
        <tissue evidence="2">Liver</tissue>
    </source>
</reference>
<dbReference type="AlphaFoldDB" id="A0AAV7M5K6"/>
<accession>A0AAV7M5K6</accession>
<dbReference type="Pfam" id="PF23210">
    <property type="entry name" value="HEAT_Maestro_2"/>
    <property type="match status" value="1"/>
</dbReference>
<name>A0AAV7M5K6_PLEWA</name>
<comment type="caution">
    <text evidence="2">The sequence shown here is derived from an EMBL/GenBank/DDBJ whole genome shotgun (WGS) entry which is preliminary data.</text>
</comment>
<dbReference type="EMBL" id="JANPWB010000014">
    <property type="protein sequence ID" value="KAJ1098782.1"/>
    <property type="molecule type" value="Genomic_DNA"/>
</dbReference>
<dbReference type="InterPro" id="IPR055408">
    <property type="entry name" value="HEAT_MROH2B-like"/>
</dbReference>
<gene>
    <name evidence="2" type="ORF">NDU88_003889</name>
</gene>
<dbReference type="Proteomes" id="UP001066276">
    <property type="component" value="Chromosome 10"/>
</dbReference>
<feature type="domain" description="MROH2B-like HEAT-repeats" evidence="1">
    <location>
        <begin position="29"/>
        <end position="173"/>
    </location>
</feature>
<sequence length="176" mass="20431">MTIHLLRDLLMEKGSDDGFYRDSVLHVLKDDDQKQANRLVLEPYVAAETIKRQSAALLKKIASHQKNIDEEFWTELLLYMLDKDYTESVPAMCEMLLLGDKRSNINLKNCAKDIPSQKLFIRLLIISSFPRFDVESGISVLALLDRLIPEIYPFLTRLCRTQIPMLIKYLEGERWG</sequence>
<organism evidence="2 3">
    <name type="scientific">Pleurodeles waltl</name>
    <name type="common">Iberian ribbed newt</name>
    <dbReference type="NCBI Taxonomy" id="8319"/>
    <lineage>
        <taxon>Eukaryota</taxon>
        <taxon>Metazoa</taxon>
        <taxon>Chordata</taxon>
        <taxon>Craniata</taxon>
        <taxon>Vertebrata</taxon>
        <taxon>Euteleostomi</taxon>
        <taxon>Amphibia</taxon>
        <taxon>Batrachia</taxon>
        <taxon>Caudata</taxon>
        <taxon>Salamandroidea</taxon>
        <taxon>Salamandridae</taxon>
        <taxon>Pleurodelinae</taxon>
        <taxon>Pleurodeles</taxon>
    </lineage>
</organism>
<proteinExistence type="predicted"/>
<evidence type="ECO:0000259" key="1">
    <source>
        <dbReference type="Pfam" id="PF23210"/>
    </source>
</evidence>
<protein>
    <recommendedName>
        <fullName evidence="1">MROH2B-like HEAT-repeats domain-containing protein</fullName>
    </recommendedName>
</protein>
<keyword evidence="3" id="KW-1185">Reference proteome</keyword>